<evidence type="ECO:0000256" key="1">
    <source>
        <dbReference type="SAM" id="SignalP"/>
    </source>
</evidence>
<keyword evidence="1" id="KW-0732">Signal</keyword>
<dbReference type="RefSeq" id="WP_203909909.1">
    <property type="nucleotide sequence ID" value="NZ_BONY01000024.1"/>
</dbReference>
<feature type="chain" id="PRO_5039276922" evidence="1">
    <location>
        <begin position="21"/>
        <end position="114"/>
    </location>
</feature>
<sequence length="114" mass="11758">MNISIRALAVAATLMLGAVALPGAPASAAAPAPHCESGASHYFCDAASTGTTTWTVTYVYPPGVTVTYTTPFASLYTSCPNPRRSVRVFYSFVSGGVTETSGTTGFLCNPGDWP</sequence>
<dbReference type="AlphaFoldDB" id="A0A8J3QAG8"/>
<name>A0A8J3QAG8_9ACTN</name>
<protein>
    <submittedName>
        <fullName evidence="2">Uncharacterized protein</fullName>
    </submittedName>
</protein>
<organism evidence="2 3">
    <name type="scientific">Rhizocola hellebori</name>
    <dbReference type="NCBI Taxonomy" id="1392758"/>
    <lineage>
        <taxon>Bacteria</taxon>
        <taxon>Bacillati</taxon>
        <taxon>Actinomycetota</taxon>
        <taxon>Actinomycetes</taxon>
        <taxon>Micromonosporales</taxon>
        <taxon>Micromonosporaceae</taxon>
        <taxon>Rhizocola</taxon>
    </lineage>
</organism>
<keyword evidence="3" id="KW-1185">Reference proteome</keyword>
<evidence type="ECO:0000313" key="2">
    <source>
        <dbReference type="EMBL" id="GIH06081.1"/>
    </source>
</evidence>
<reference evidence="2" key="1">
    <citation type="submission" date="2021-01" db="EMBL/GenBank/DDBJ databases">
        <title>Whole genome shotgun sequence of Rhizocola hellebori NBRC 109834.</title>
        <authorList>
            <person name="Komaki H."/>
            <person name="Tamura T."/>
        </authorList>
    </citation>
    <scope>NUCLEOTIDE SEQUENCE</scope>
    <source>
        <strain evidence="2">NBRC 109834</strain>
    </source>
</reference>
<feature type="signal peptide" evidence="1">
    <location>
        <begin position="1"/>
        <end position="20"/>
    </location>
</feature>
<evidence type="ECO:0000313" key="3">
    <source>
        <dbReference type="Proteomes" id="UP000612899"/>
    </source>
</evidence>
<accession>A0A8J3QAG8</accession>
<dbReference type="Proteomes" id="UP000612899">
    <property type="component" value="Unassembled WGS sequence"/>
</dbReference>
<gene>
    <name evidence="2" type="ORF">Rhe02_41480</name>
</gene>
<dbReference type="EMBL" id="BONY01000024">
    <property type="protein sequence ID" value="GIH06081.1"/>
    <property type="molecule type" value="Genomic_DNA"/>
</dbReference>
<proteinExistence type="predicted"/>
<comment type="caution">
    <text evidence="2">The sequence shown here is derived from an EMBL/GenBank/DDBJ whole genome shotgun (WGS) entry which is preliminary data.</text>
</comment>